<reference evidence="2 3" key="1">
    <citation type="submission" date="2016-02" db="EMBL/GenBank/DDBJ databases">
        <title>Genome analysis of coral dinoflagellate symbionts highlights evolutionary adaptations to a symbiotic lifestyle.</title>
        <authorList>
            <person name="Aranda M."/>
            <person name="Li Y."/>
            <person name="Liew Y.J."/>
            <person name="Baumgarten S."/>
            <person name="Simakov O."/>
            <person name="Wilson M."/>
            <person name="Piel J."/>
            <person name="Ashoor H."/>
            <person name="Bougouffa S."/>
            <person name="Bajic V.B."/>
            <person name="Ryu T."/>
            <person name="Ravasi T."/>
            <person name="Bayer T."/>
            <person name="Micklem G."/>
            <person name="Kim H."/>
            <person name="Bhak J."/>
            <person name="Lajeunesse T.C."/>
            <person name="Voolstra C.R."/>
        </authorList>
    </citation>
    <scope>NUCLEOTIDE SEQUENCE [LARGE SCALE GENOMIC DNA]</scope>
    <source>
        <strain evidence="2 3">CCMP2467</strain>
    </source>
</reference>
<keyword evidence="3" id="KW-1185">Reference proteome</keyword>
<protein>
    <recommendedName>
        <fullName evidence="4">Protein CMSS1</fullName>
    </recommendedName>
</protein>
<comment type="caution">
    <text evidence="2">The sequence shown here is derived from an EMBL/GenBank/DDBJ whole genome shotgun (WGS) entry which is preliminary data.</text>
</comment>
<dbReference type="AlphaFoldDB" id="A0A1Q9EQ75"/>
<dbReference type="OMA" id="RACDAEQ"/>
<feature type="compositionally biased region" description="Basic residues" evidence="1">
    <location>
        <begin position="18"/>
        <end position="28"/>
    </location>
</feature>
<accession>A0A1Q9EQ75</accession>
<dbReference type="PANTHER" id="PTHR24030:SF0">
    <property type="entry name" value="PROTEIN CMSS1"/>
    <property type="match status" value="1"/>
</dbReference>
<name>A0A1Q9EQ75_SYMMI</name>
<gene>
    <name evidence="2" type="ORF">AK812_SmicGene6800</name>
</gene>
<evidence type="ECO:0008006" key="4">
    <source>
        <dbReference type="Google" id="ProtNLM"/>
    </source>
</evidence>
<dbReference type="EMBL" id="LSRX01000094">
    <property type="protein sequence ID" value="OLQ09586.1"/>
    <property type="molecule type" value="Genomic_DNA"/>
</dbReference>
<evidence type="ECO:0000313" key="2">
    <source>
        <dbReference type="EMBL" id="OLQ09586.1"/>
    </source>
</evidence>
<evidence type="ECO:0000256" key="1">
    <source>
        <dbReference type="SAM" id="MobiDB-lite"/>
    </source>
</evidence>
<dbReference type="Proteomes" id="UP000186817">
    <property type="component" value="Unassembled WGS sequence"/>
</dbReference>
<feature type="region of interest" description="Disordered" evidence="1">
    <location>
        <begin position="1"/>
        <end position="50"/>
    </location>
</feature>
<proteinExistence type="predicted"/>
<sequence length="287" mass="30709">MASRGNDDLDLDGNWSGGKRRRVAKKRRACDAEQTAEPEQPTPKKRKKGGAVLNAVLSSEQPPKTGATAKVLRRWAQTRLATAWVAEAKAKKLTPIETKEVSPAAAWFVACPPVLPLAQLRNWASKARAFPGSQLLQSLGAGQATPSAPGAAILVLCASTDRLFALKADLDGSWGIKALALAAHGGGRKRDQVLRQAKALAAGATLALATPSRLRRLVEEGHLDLESTSLLIVDLAHDKKLRDVLTLQDTRGDFFALLRTKLAPLLPKKVGDETKKLAFLLCGLETA</sequence>
<dbReference type="OrthoDB" id="1929311at2759"/>
<evidence type="ECO:0000313" key="3">
    <source>
        <dbReference type="Proteomes" id="UP000186817"/>
    </source>
</evidence>
<organism evidence="2 3">
    <name type="scientific">Symbiodinium microadriaticum</name>
    <name type="common">Dinoflagellate</name>
    <name type="synonym">Zooxanthella microadriatica</name>
    <dbReference type="NCBI Taxonomy" id="2951"/>
    <lineage>
        <taxon>Eukaryota</taxon>
        <taxon>Sar</taxon>
        <taxon>Alveolata</taxon>
        <taxon>Dinophyceae</taxon>
        <taxon>Suessiales</taxon>
        <taxon>Symbiodiniaceae</taxon>
        <taxon>Symbiodinium</taxon>
    </lineage>
</organism>
<dbReference type="GO" id="GO:0005634">
    <property type="term" value="C:nucleus"/>
    <property type="evidence" value="ECO:0007669"/>
    <property type="project" value="TreeGrafter"/>
</dbReference>
<dbReference type="InterPro" id="IPR032704">
    <property type="entry name" value="Cms1"/>
</dbReference>
<dbReference type="PANTHER" id="PTHR24030">
    <property type="entry name" value="PROTEIN CMSS1"/>
    <property type="match status" value="1"/>
</dbReference>
<dbReference type="GO" id="GO:0030686">
    <property type="term" value="C:90S preribosome"/>
    <property type="evidence" value="ECO:0007669"/>
    <property type="project" value="TreeGrafter"/>
</dbReference>